<evidence type="ECO:0000313" key="1">
    <source>
        <dbReference type="EMBL" id="KAF6426511.1"/>
    </source>
</evidence>
<comment type="caution">
    <text evidence="1">The sequence shown here is derived from an EMBL/GenBank/DDBJ whole genome shotgun (WGS) entry which is preliminary data.</text>
</comment>
<sequence length="107" mass="12211">MRANAETVIPSGLRVASAQQRGLRTPHWERASSPFSPCGFWCDCYRSPPAAETQLLQKMAEQKGRTASAALSHLLILLFLPLQKKILKRLYLLQDCCKITWFTYETR</sequence>
<name>A0A7J8DTQ5_MOLMO</name>
<keyword evidence="2" id="KW-1185">Reference proteome</keyword>
<dbReference type="EMBL" id="JACASF010000016">
    <property type="protein sequence ID" value="KAF6426511.1"/>
    <property type="molecule type" value="Genomic_DNA"/>
</dbReference>
<dbReference type="AlphaFoldDB" id="A0A7J8DTQ5"/>
<reference evidence="1 2" key="1">
    <citation type="journal article" date="2020" name="Nature">
        <title>Six reference-quality genomes reveal evolution of bat adaptations.</title>
        <authorList>
            <person name="Jebb D."/>
            <person name="Huang Z."/>
            <person name="Pippel M."/>
            <person name="Hughes G.M."/>
            <person name="Lavrichenko K."/>
            <person name="Devanna P."/>
            <person name="Winkler S."/>
            <person name="Jermiin L.S."/>
            <person name="Skirmuntt E.C."/>
            <person name="Katzourakis A."/>
            <person name="Burkitt-Gray L."/>
            <person name="Ray D.A."/>
            <person name="Sullivan K.A.M."/>
            <person name="Roscito J.G."/>
            <person name="Kirilenko B.M."/>
            <person name="Davalos L.M."/>
            <person name="Corthals A.P."/>
            <person name="Power M.L."/>
            <person name="Jones G."/>
            <person name="Ransome R.D."/>
            <person name="Dechmann D.K.N."/>
            <person name="Locatelli A.G."/>
            <person name="Puechmaille S.J."/>
            <person name="Fedrigo O."/>
            <person name="Jarvis E.D."/>
            <person name="Hiller M."/>
            <person name="Vernes S.C."/>
            <person name="Myers E.W."/>
            <person name="Teeling E.C."/>
        </authorList>
    </citation>
    <scope>NUCLEOTIDE SEQUENCE [LARGE SCALE GENOMIC DNA]</scope>
    <source>
        <strain evidence="1">MMolMol1</strain>
        <tissue evidence="1">Muscle</tissue>
    </source>
</reference>
<proteinExistence type="predicted"/>
<protein>
    <submittedName>
        <fullName evidence="1">Uncharacterized protein</fullName>
    </submittedName>
</protein>
<accession>A0A7J8DTQ5</accession>
<gene>
    <name evidence="1" type="ORF">HJG59_009198</name>
</gene>
<organism evidence="1 2">
    <name type="scientific">Molossus molossus</name>
    <name type="common">Pallas' mastiff bat</name>
    <name type="synonym">Vespertilio molossus</name>
    <dbReference type="NCBI Taxonomy" id="27622"/>
    <lineage>
        <taxon>Eukaryota</taxon>
        <taxon>Metazoa</taxon>
        <taxon>Chordata</taxon>
        <taxon>Craniata</taxon>
        <taxon>Vertebrata</taxon>
        <taxon>Euteleostomi</taxon>
        <taxon>Mammalia</taxon>
        <taxon>Eutheria</taxon>
        <taxon>Laurasiatheria</taxon>
        <taxon>Chiroptera</taxon>
        <taxon>Yangochiroptera</taxon>
        <taxon>Molossidae</taxon>
        <taxon>Molossus</taxon>
    </lineage>
</organism>
<evidence type="ECO:0000313" key="2">
    <source>
        <dbReference type="Proteomes" id="UP000550707"/>
    </source>
</evidence>
<dbReference type="Proteomes" id="UP000550707">
    <property type="component" value="Unassembled WGS sequence"/>
</dbReference>